<proteinExistence type="predicted"/>
<organism evidence="1 2">
    <name type="scientific">Ramlibacter montanisoli</name>
    <dbReference type="NCBI Taxonomy" id="2732512"/>
    <lineage>
        <taxon>Bacteria</taxon>
        <taxon>Pseudomonadati</taxon>
        <taxon>Pseudomonadota</taxon>
        <taxon>Betaproteobacteria</taxon>
        <taxon>Burkholderiales</taxon>
        <taxon>Comamonadaceae</taxon>
        <taxon>Ramlibacter</taxon>
    </lineage>
</organism>
<reference evidence="1 2" key="2">
    <citation type="submission" date="2020-06" db="EMBL/GenBank/DDBJ databases">
        <title>Ramlibacter rhizophilus sp. nov., isolated from rhizosphere soil of national flower Mugunghwa from South Korea.</title>
        <authorList>
            <person name="Zheng-Fei Y."/>
            <person name="Huan T."/>
        </authorList>
    </citation>
    <scope>NUCLEOTIDE SEQUENCE [LARGE SCALE GENOMIC DNA]</scope>
    <source>
        <strain evidence="1 2">B156</strain>
    </source>
</reference>
<sequence length="118" mass="13015">MEEFRQLTPSHQLRATASPLPQNDALLADYEAQYRAASRLASMENPRSASDPEAFAQAIDSCKEIAGRLRFDAPTDVEEFFRALNAGGASLALVTPTVLAWLSKNDQLGRYIVRSCVR</sequence>
<dbReference type="RefSeq" id="WP_171561946.1">
    <property type="nucleotide sequence ID" value="NZ_JABFCS010000001.1"/>
</dbReference>
<accession>A0A849KH60</accession>
<reference evidence="1 2" key="1">
    <citation type="submission" date="2020-05" db="EMBL/GenBank/DDBJ databases">
        <authorList>
            <person name="Khan S.A."/>
            <person name="Jeon C.O."/>
            <person name="Chun B.H."/>
        </authorList>
    </citation>
    <scope>NUCLEOTIDE SEQUENCE [LARGE SCALE GENOMIC DNA]</scope>
    <source>
        <strain evidence="1 2">B156</strain>
    </source>
</reference>
<comment type="caution">
    <text evidence="1">The sequence shown here is derived from an EMBL/GenBank/DDBJ whole genome shotgun (WGS) entry which is preliminary data.</text>
</comment>
<evidence type="ECO:0000313" key="1">
    <source>
        <dbReference type="EMBL" id="NNU44776.1"/>
    </source>
</evidence>
<evidence type="ECO:0000313" key="2">
    <source>
        <dbReference type="Proteomes" id="UP000552954"/>
    </source>
</evidence>
<dbReference type="Proteomes" id="UP000552954">
    <property type="component" value="Unassembled WGS sequence"/>
</dbReference>
<name>A0A849KH60_9BURK</name>
<keyword evidence="2" id="KW-1185">Reference proteome</keyword>
<protein>
    <submittedName>
        <fullName evidence="1">Uncharacterized protein</fullName>
    </submittedName>
</protein>
<dbReference type="AlphaFoldDB" id="A0A849KH60"/>
<gene>
    <name evidence="1" type="ORF">HK415_18850</name>
</gene>
<dbReference type="EMBL" id="JABFCS010000001">
    <property type="protein sequence ID" value="NNU44776.1"/>
    <property type="molecule type" value="Genomic_DNA"/>
</dbReference>